<feature type="domain" description="Porin" evidence="12">
    <location>
        <begin position="9"/>
        <end position="347"/>
    </location>
</feature>
<keyword evidence="7" id="KW-0406">Ion transport</keyword>
<dbReference type="InterPro" id="IPR033900">
    <property type="entry name" value="Gram_neg_porin_domain"/>
</dbReference>
<name>A0A2W5FR81_9BACT</name>
<keyword evidence="9" id="KW-0472">Membrane</keyword>
<keyword evidence="8" id="KW-0626">Porin</keyword>
<evidence type="ECO:0000256" key="6">
    <source>
        <dbReference type="ARBA" id="ARBA00022729"/>
    </source>
</evidence>
<evidence type="ECO:0000256" key="8">
    <source>
        <dbReference type="ARBA" id="ARBA00023114"/>
    </source>
</evidence>
<dbReference type="Gene3D" id="2.40.160.10">
    <property type="entry name" value="Porin"/>
    <property type="match status" value="1"/>
</dbReference>
<comment type="subcellular location">
    <subcellularLocation>
        <location evidence="1">Cell outer membrane</location>
        <topology evidence="1">Multi-pass membrane protein</topology>
    </subcellularLocation>
</comment>
<protein>
    <submittedName>
        <fullName evidence="13">Porin</fullName>
    </submittedName>
</protein>
<comment type="subunit">
    <text evidence="2">Homotrimer.</text>
</comment>
<evidence type="ECO:0000256" key="2">
    <source>
        <dbReference type="ARBA" id="ARBA00011233"/>
    </source>
</evidence>
<dbReference type="Pfam" id="PF13609">
    <property type="entry name" value="Porin_4"/>
    <property type="match status" value="1"/>
</dbReference>
<evidence type="ECO:0000313" key="14">
    <source>
        <dbReference type="Proteomes" id="UP000249739"/>
    </source>
</evidence>
<dbReference type="Proteomes" id="UP000249739">
    <property type="component" value="Unassembled WGS sequence"/>
</dbReference>
<keyword evidence="6 11" id="KW-0732">Signal</keyword>
<evidence type="ECO:0000256" key="1">
    <source>
        <dbReference type="ARBA" id="ARBA00004571"/>
    </source>
</evidence>
<keyword evidence="3" id="KW-0813">Transport</keyword>
<evidence type="ECO:0000256" key="7">
    <source>
        <dbReference type="ARBA" id="ARBA00023065"/>
    </source>
</evidence>
<dbReference type="SUPFAM" id="SSF56935">
    <property type="entry name" value="Porins"/>
    <property type="match status" value="1"/>
</dbReference>
<keyword evidence="5" id="KW-0812">Transmembrane</keyword>
<proteinExistence type="predicted"/>
<evidence type="ECO:0000256" key="5">
    <source>
        <dbReference type="ARBA" id="ARBA00022692"/>
    </source>
</evidence>
<dbReference type="InterPro" id="IPR023614">
    <property type="entry name" value="Porin_dom_sf"/>
</dbReference>
<keyword evidence="10" id="KW-0998">Cell outer membrane</keyword>
<sequence>MNKLLLSSAVAVLALSAAPAFAQDDSTLKLNLGGHFKGYVNYTDQDDELIAGSTSGTNDFDILRQTEVHFGGETTLDNGLTVGAQIEAIADGGESFDLDESYVYMAGTWGRVNFGDEDGAAYLLQVAAPSGDDNIDGIRQFINPINYGTAGAALSPFYDGGIDYANDIAGNADKITYLTPVYSGFQAGVSYTPTLDTDDVTVSRGGNGNSLNDATSIDNVWEAALRYEGSFNNVGMILGGGYTFADSDTSQWNVGGDFDIGAFGLGAVYTQTEASVDGAGALLGLTDADTVVVGGDYTTGPFKVGVSYLTSDQDNILEVDRYTGGVIYTYGPGMSFRGSVSYADFDDAPGAAGDADATSVLLGTQINF</sequence>
<dbReference type="GO" id="GO:0015288">
    <property type="term" value="F:porin activity"/>
    <property type="evidence" value="ECO:0007669"/>
    <property type="project" value="UniProtKB-KW"/>
</dbReference>
<organism evidence="13 14">
    <name type="scientific">Micavibrio aeruginosavorus</name>
    <dbReference type="NCBI Taxonomy" id="349221"/>
    <lineage>
        <taxon>Bacteria</taxon>
        <taxon>Pseudomonadati</taxon>
        <taxon>Bdellovibrionota</taxon>
        <taxon>Bdellovibrionia</taxon>
        <taxon>Bdellovibrionales</taxon>
        <taxon>Pseudobdellovibrionaceae</taxon>
        <taxon>Micavibrio</taxon>
    </lineage>
</organism>
<dbReference type="GO" id="GO:0009279">
    <property type="term" value="C:cell outer membrane"/>
    <property type="evidence" value="ECO:0007669"/>
    <property type="project" value="UniProtKB-SubCell"/>
</dbReference>
<evidence type="ECO:0000313" key="13">
    <source>
        <dbReference type="EMBL" id="PZP57518.1"/>
    </source>
</evidence>
<evidence type="ECO:0000256" key="10">
    <source>
        <dbReference type="ARBA" id="ARBA00023237"/>
    </source>
</evidence>
<dbReference type="AlphaFoldDB" id="A0A2W5FR81"/>
<evidence type="ECO:0000256" key="3">
    <source>
        <dbReference type="ARBA" id="ARBA00022448"/>
    </source>
</evidence>
<dbReference type="GO" id="GO:0006811">
    <property type="term" value="P:monoatomic ion transport"/>
    <property type="evidence" value="ECO:0007669"/>
    <property type="project" value="UniProtKB-KW"/>
</dbReference>
<dbReference type="PANTHER" id="PTHR34501">
    <property type="entry name" value="PROTEIN YDDL-RELATED"/>
    <property type="match status" value="1"/>
</dbReference>
<evidence type="ECO:0000259" key="12">
    <source>
        <dbReference type="Pfam" id="PF13609"/>
    </source>
</evidence>
<evidence type="ECO:0000256" key="11">
    <source>
        <dbReference type="SAM" id="SignalP"/>
    </source>
</evidence>
<dbReference type="GO" id="GO:0046930">
    <property type="term" value="C:pore complex"/>
    <property type="evidence" value="ECO:0007669"/>
    <property type="project" value="UniProtKB-KW"/>
</dbReference>
<feature type="chain" id="PRO_5015931268" evidence="11">
    <location>
        <begin position="23"/>
        <end position="368"/>
    </location>
</feature>
<reference evidence="13 14" key="1">
    <citation type="submission" date="2017-08" db="EMBL/GenBank/DDBJ databases">
        <title>Infants hospitalized years apart are colonized by the same room-sourced microbial strains.</title>
        <authorList>
            <person name="Brooks B."/>
            <person name="Olm M.R."/>
            <person name="Firek B.A."/>
            <person name="Baker R."/>
            <person name="Thomas B.C."/>
            <person name="Morowitz M.J."/>
            <person name="Banfield J.F."/>
        </authorList>
    </citation>
    <scope>NUCLEOTIDE SEQUENCE [LARGE SCALE GENOMIC DNA]</scope>
    <source>
        <strain evidence="13">S2_006_000_R2_64</strain>
    </source>
</reference>
<evidence type="ECO:0000256" key="4">
    <source>
        <dbReference type="ARBA" id="ARBA00022452"/>
    </source>
</evidence>
<keyword evidence="4" id="KW-1134">Transmembrane beta strand</keyword>
<dbReference type="InterPro" id="IPR050298">
    <property type="entry name" value="Gram-neg_bact_OMP"/>
</dbReference>
<evidence type="ECO:0000256" key="9">
    <source>
        <dbReference type="ARBA" id="ARBA00023136"/>
    </source>
</evidence>
<feature type="signal peptide" evidence="11">
    <location>
        <begin position="1"/>
        <end position="22"/>
    </location>
</feature>
<dbReference type="EMBL" id="QFOT01000001">
    <property type="protein sequence ID" value="PZP57518.1"/>
    <property type="molecule type" value="Genomic_DNA"/>
</dbReference>
<dbReference type="PANTHER" id="PTHR34501:SF9">
    <property type="entry name" value="MAJOR OUTER MEMBRANE PROTEIN P.IA"/>
    <property type="match status" value="1"/>
</dbReference>
<accession>A0A2W5FR81</accession>
<gene>
    <name evidence="13" type="ORF">DI586_00335</name>
</gene>
<comment type="caution">
    <text evidence="13">The sequence shown here is derived from an EMBL/GenBank/DDBJ whole genome shotgun (WGS) entry which is preliminary data.</text>
</comment>